<accession>A0A366HG50</accession>
<protein>
    <submittedName>
        <fullName evidence="2">Uncharacterized protein</fullName>
    </submittedName>
</protein>
<keyword evidence="1" id="KW-0472">Membrane</keyword>
<dbReference type="RefSeq" id="WP_113960130.1">
    <property type="nucleotide sequence ID" value="NZ_QNRR01000007.1"/>
</dbReference>
<keyword evidence="1" id="KW-1133">Transmembrane helix</keyword>
<keyword evidence="3" id="KW-1185">Reference proteome</keyword>
<dbReference type="EMBL" id="QNRR01000007">
    <property type="protein sequence ID" value="RBP41507.1"/>
    <property type="molecule type" value="Genomic_DNA"/>
</dbReference>
<organism evidence="2 3">
    <name type="scientific">Roseimicrobium gellanilyticum</name>
    <dbReference type="NCBI Taxonomy" id="748857"/>
    <lineage>
        <taxon>Bacteria</taxon>
        <taxon>Pseudomonadati</taxon>
        <taxon>Verrucomicrobiota</taxon>
        <taxon>Verrucomicrobiia</taxon>
        <taxon>Verrucomicrobiales</taxon>
        <taxon>Verrucomicrobiaceae</taxon>
        <taxon>Roseimicrobium</taxon>
    </lineage>
</organism>
<comment type="caution">
    <text evidence="2">The sequence shown here is derived from an EMBL/GenBank/DDBJ whole genome shotgun (WGS) entry which is preliminary data.</text>
</comment>
<dbReference type="Proteomes" id="UP000253426">
    <property type="component" value="Unassembled WGS sequence"/>
</dbReference>
<evidence type="ECO:0000256" key="1">
    <source>
        <dbReference type="SAM" id="Phobius"/>
    </source>
</evidence>
<dbReference type="AlphaFoldDB" id="A0A366HG50"/>
<keyword evidence="1" id="KW-0812">Transmembrane</keyword>
<evidence type="ECO:0000313" key="3">
    <source>
        <dbReference type="Proteomes" id="UP000253426"/>
    </source>
</evidence>
<name>A0A366HG50_9BACT</name>
<feature type="transmembrane region" description="Helical" evidence="1">
    <location>
        <begin position="48"/>
        <end position="67"/>
    </location>
</feature>
<sequence length="129" mass="14407">MNSKQKSMQHLLDDVVTPESDCEHLGPNRTTLLEMVSQERARRKRTSTYLGTAAGACVCALVTLLLVQQSHWFQESPATPSTVHAVPAPPEPITIHEVNDKELLELLKDTPVALMEWPDGKHTLLVMER</sequence>
<proteinExistence type="predicted"/>
<reference evidence="2 3" key="1">
    <citation type="submission" date="2018-06" db="EMBL/GenBank/DDBJ databases">
        <title>Genomic Encyclopedia of Type Strains, Phase IV (KMG-IV): sequencing the most valuable type-strain genomes for metagenomic binning, comparative biology and taxonomic classification.</title>
        <authorList>
            <person name="Goeker M."/>
        </authorList>
    </citation>
    <scope>NUCLEOTIDE SEQUENCE [LARGE SCALE GENOMIC DNA]</scope>
    <source>
        <strain evidence="2 3">DSM 25532</strain>
    </source>
</reference>
<evidence type="ECO:0000313" key="2">
    <source>
        <dbReference type="EMBL" id="RBP41507.1"/>
    </source>
</evidence>
<gene>
    <name evidence="2" type="ORF">DES53_107340</name>
</gene>